<dbReference type="PANTHER" id="PTHR43377">
    <property type="entry name" value="BILIVERDIN REDUCTASE A"/>
    <property type="match status" value="1"/>
</dbReference>
<reference evidence="3 4" key="1">
    <citation type="submission" date="2018-03" db="EMBL/GenBank/DDBJ databases">
        <authorList>
            <person name="Keele B.F."/>
        </authorList>
    </citation>
    <scope>NUCLEOTIDE SEQUENCE [LARGE SCALE GENOMIC DNA]</scope>
    <source>
        <strain evidence="3 4">CECT 8626</strain>
    </source>
</reference>
<evidence type="ECO:0000313" key="3">
    <source>
        <dbReference type="EMBL" id="SPH16605.1"/>
    </source>
</evidence>
<dbReference type="PANTHER" id="PTHR43377:SF1">
    <property type="entry name" value="BILIVERDIN REDUCTASE A"/>
    <property type="match status" value="1"/>
</dbReference>
<dbReference type="RefSeq" id="WP_108851138.1">
    <property type="nucleotide sequence ID" value="NZ_OMOQ01000001.1"/>
</dbReference>
<dbReference type="OrthoDB" id="9792935at2"/>
<proteinExistence type="predicted"/>
<dbReference type="EMBL" id="OMOQ01000001">
    <property type="protein sequence ID" value="SPH16605.1"/>
    <property type="molecule type" value="Genomic_DNA"/>
</dbReference>
<dbReference type="InterPro" id="IPR036291">
    <property type="entry name" value="NAD(P)-bd_dom_sf"/>
</dbReference>
<keyword evidence="4" id="KW-1185">Reference proteome</keyword>
<dbReference type="AlphaFoldDB" id="A0A2R8B236"/>
<dbReference type="InterPro" id="IPR000683">
    <property type="entry name" value="Gfo/Idh/MocA-like_OxRdtase_N"/>
</dbReference>
<feature type="domain" description="GFO/IDH/MocA-like oxidoreductase" evidence="2">
    <location>
        <begin position="132"/>
        <end position="251"/>
    </location>
</feature>
<dbReference type="EC" id="1.1.1.292" evidence="3"/>
<dbReference type="Gene3D" id="3.40.50.720">
    <property type="entry name" value="NAD(P)-binding Rossmann-like Domain"/>
    <property type="match status" value="1"/>
</dbReference>
<organism evidence="3 4">
    <name type="scientific">Albidovulum aquaemixtae</name>
    <dbReference type="NCBI Taxonomy" id="1542388"/>
    <lineage>
        <taxon>Bacteria</taxon>
        <taxon>Pseudomonadati</taxon>
        <taxon>Pseudomonadota</taxon>
        <taxon>Alphaproteobacteria</taxon>
        <taxon>Rhodobacterales</taxon>
        <taxon>Paracoccaceae</taxon>
        <taxon>Albidovulum</taxon>
    </lineage>
</organism>
<evidence type="ECO:0000259" key="1">
    <source>
        <dbReference type="Pfam" id="PF01408"/>
    </source>
</evidence>
<dbReference type="Proteomes" id="UP000244924">
    <property type="component" value="Unassembled WGS sequence"/>
</dbReference>
<dbReference type="Pfam" id="PF22725">
    <property type="entry name" value="GFO_IDH_MocA_C3"/>
    <property type="match status" value="1"/>
</dbReference>
<dbReference type="SUPFAM" id="SSF51735">
    <property type="entry name" value="NAD(P)-binding Rossmann-fold domains"/>
    <property type="match status" value="1"/>
</dbReference>
<dbReference type="SUPFAM" id="SSF55347">
    <property type="entry name" value="Glyceraldehyde-3-phosphate dehydrogenase-like, C-terminal domain"/>
    <property type="match status" value="1"/>
</dbReference>
<dbReference type="Gene3D" id="3.30.360.10">
    <property type="entry name" value="Dihydrodipicolinate Reductase, domain 2"/>
    <property type="match status" value="1"/>
</dbReference>
<keyword evidence="3" id="KW-0560">Oxidoreductase</keyword>
<gene>
    <name evidence="3" type="primary">afr_1</name>
    <name evidence="3" type="ORF">DEA8626_00115</name>
</gene>
<sequence>MSGAFRLGLVGAGAIARSYAAAISGGGTAQLVAVADTDGDAAAAFARDTGAVPFSSHRDLAAASICDAVLVTTPPATHAAIVIDLVSRGLPVLCEKPLSITLDSARQMTQAAADNGVVLSMASKFRFVDDVIRAREMIAEGAIGAPLMLENVFTSVVDMTNRWNADARISGGGVLIDNGTHSIDIVRYFLGPITEVFAVAGPRMQPVGVEDTVTLIARTAGGAQTTVETSWSLHKDRSAFIAVYGTEGAIEVGWQGSRFRRGRAGIWEPYGTGYDKSAAFARQIDHFAAVVRGEDKPLPDAADALASVAVIQAAYRSIATGRWVPAEPDLAHSPFMEIAR</sequence>
<protein>
    <submittedName>
        <fullName evidence="3">1,5-anhydro-D-fructose reductase</fullName>
        <ecNumber evidence="3">1.1.1.292</ecNumber>
    </submittedName>
</protein>
<dbReference type="InterPro" id="IPR055170">
    <property type="entry name" value="GFO_IDH_MocA-like_dom"/>
</dbReference>
<feature type="domain" description="Gfo/Idh/MocA-like oxidoreductase N-terminal" evidence="1">
    <location>
        <begin position="5"/>
        <end position="121"/>
    </location>
</feature>
<name>A0A2R8B236_9RHOB</name>
<accession>A0A2R8B236</accession>
<dbReference type="GO" id="GO:0033712">
    <property type="term" value="F:1,5-anhydro-D-fructose reductase (1,5-anhydro-D-mannitol-forming) activity"/>
    <property type="evidence" value="ECO:0007669"/>
    <property type="project" value="UniProtKB-EC"/>
</dbReference>
<evidence type="ECO:0000313" key="4">
    <source>
        <dbReference type="Proteomes" id="UP000244924"/>
    </source>
</evidence>
<dbReference type="GO" id="GO:0000166">
    <property type="term" value="F:nucleotide binding"/>
    <property type="evidence" value="ECO:0007669"/>
    <property type="project" value="InterPro"/>
</dbReference>
<evidence type="ECO:0000259" key="2">
    <source>
        <dbReference type="Pfam" id="PF22725"/>
    </source>
</evidence>
<dbReference type="InterPro" id="IPR051450">
    <property type="entry name" value="Gfo/Idh/MocA_Oxidoreductases"/>
</dbReference>
<dbReference type="Pfam" id="PF01408">
    <property type="entry name" value="GFO_IDH_MocA"/>
    <property type="match status" value="1"/>
</dbReference>